<accession>A0ABM1Q8V8</accession>
<gene>
    <name evidence="2" type="primary">LOC109124921</name>
</gene>
<dbReference type="RefSeq" id="XP_019083196.1">
    <property type="nucleotide sequence ID" value="XM_019227651.1"/>
</dbReference>
<dbReference type="GeneID" id="109124921"/>
<dbReference type="PANTHER" id="PTHR47186:SF63">
    <property type="entry name" value="C-JID DOMAIN-CONTAINING PROTEIN"/>
    <property type="match status" value="1"/>
</dbReference>
<proteinExistence type="predicted"/>
<protein>
    <submittedName>
        <fullName evidence="2">Disease resistance protein TAO1-like</fullName>
    </submittedName>
</protein>
<dbReference type="Gene3D" id="3.80.10.10">
    <property type="entry name" value="Ribonuclease Inhibitor"/>
    <property type="match status" value="2"/>
</dbReference>
<reference evidence="2" key="2">
    <citation type="submission" date="2025-08" db="UniProtKB">
        <authorList>
            <consortium name="RefSeq"/>
        </authorList>
    </citation>
    <scope>IDENTIFICATION</scope>
    <source>
        <tissue evidence="2">Leaf</tissue>
    </source>
</reference>
<keyword evidence="1" id="KW-1185">Reference proteome</keyword>
<organism evidence="1 2">
    <name type="scientific">Camelina sativa</name>
    <name type="common">False flax</name>
    <name type="synonym">Myagrum sativum</name>
    <dbReference type="NCBI Taxonomy" id="90675"/>
    <lineage>
        <taxon>Eukaryota</taxon>
        <taxon>Viridiplantae</taxon>
        <taxon>Streptophyta</taxon>
        <taxon>Embryophyta</taxon>
        <taxon>Tracheophyta</taxon>
        <taxon>Spermatophyta</taxon>
        <taxon>Magnoliopsida</taxon>
        <taxon>eudicotyledons</taxon>
        <taxon>Gunneridae</taxon>
        <taxon>Pentapetalae</taxon>
        <taxon>rosids</taxon>
        <taxon>malvids</taxon>
        <taxon>Brassicales</taxon>
        <taxon>Brassicaceae</taxon>
        <taxon>Camelineae</taxon>
        <taxon>Camelina</taxon>
    </lineage>
</organism>
<dbReference type="Proteomes" id="UP000694864">
    <property type="component" value="Chromosome 7"/>
</dbReference>
<dbReference type="InterPro" id="IPR032675">
    <property type="entry name" value="LRR_dom_sf"/>
</dbReference>
<dbReference type="InterPro" id="IPR026906">
    <property type="entry name" value="LRR_5"/>
</dbReference>
<dbReference type="SUPFAM" id="SSF52047">
    <property type="entry name" value="RNI-like"/>
    <property type="match status" value="1"/>
</dbReference>
<dbReference type="Pfam" id="PF13306">
    <property type="entry name" value="LRR_5"/>
    <property type="match status" value="2"/>
</dbReference>
<name>A0ABM1Q8V8_CAMSA</name>
<reference evidence="1" key="1">
    <citation type="journal article" date="2014" name="Nat. Commun.">
        <title>The emerging biofuel crop Camelina sativa retains a highly undifferentiated hexaploid genome structure.</title>
        <authorList>
            <person name="Kagale S."/>
            <person name="Koh C."/>
            <person name="Nixon J."/>
            <person name="Bollina V."/>
            <person name="Clarke W.E."/>
            <person name="Tuteja R."/>
            <person name="Spillane C."/>
            <person name="Robinson S.J."/>
            <person name="Links M.G."/>
            <person name="Clarke C."/>
            <person name="Higgins E.E."/>
            <person name="Huebert T."/>
            <person name="Sharpe A.G."/>
            <person name="Parkin I.A."/>
        </authorList>
    </citation>
    <scope>NUCLEOTIDE SEQUENCE [LARGE SCALE GENOMIC DNA]</scope>
    <source>
        <strain evidence="1">cv. DH55</strain>
    </source>
</reference>
<sequence>MERSFGGCGHNRRLPFQKGVTNLQKLDLTECSRLVKLSISIGNATNLQILCLNGCSSLVELSFSIGNATNLQELDLRQCSSLVKLPSSIRNATNLQKMYVKGCSSLVEMPFSIGNVILISSNFLTLDREVCSSLVEMPFSIGNVIVNCCLDSWVDFPTRARGYLDFKGYSSLLQIPSFIWNAIELEGLDFSGCSSFVEVSASIGNLHKLDFLVFKGCSKLEVFPVNINLKSLNRLDLSGCSSLKTFPEISTNISYLDLSGTAIDEVPSSIRTWYRLEELILEECKNLFSPTASTILMVTKCGKL</sequence>
<evidence type="ECO:0000313" key="2">
    <source>
        <dbReference type="RefSeq" id="XP_019083196.1"/>
    </source>
</evidence>
<dbReference type="PANTHER" id="PTHR47186">
    <property type="entry name" value="LEUCINE-RICH REPEAT-CONTAINING PROTEIN 57"/>
    <property type="match status" value="1"/>
</dbReference>
<evidence type="ECO:0000313" key="1">
    <source>
        <dbReference type="Proteomes" id="UP000694864"/>
    </source>
</evidence>